<dbReference type="Gene3D" id="1.25.40.10">
    <property type="entry name" value="Tetratricopeptide repeat domain"/>
    <property type="match status" value="1"/>
</dbReference>
<dbReference type="SUPFAM" id="SSF52540">
    <property type="entry name" value="P-loop containing nucleoside triphosphate hydrolases"/>
    <property type="match status" value="1"/>
</dbReference>
<comment type="caution">
    <text evidence="1">The sequence shown here is derived from an EMBL/GenBank/DDBJ whole genome shotgun (WGS) entry which is preliminary data.</text>
</comment>
<dbReference type="InterPro" id="IPR011990">
    <property type="entry name" value="TPR-like_helical_dom_sf"/>
</dbReference>
<sequence length="676" mass="73210">MSNLPGEPAVFTGRDTEVERLLDVLDPAAGPGGAVGAGVGVAAVAGLGGVGKTALALHAAYTARKRGWFPGGALFVDLRGYDEVPATPEHAVLSLLRVLGESGPGDEDLYGRYRAELARREPMLIVLDNVSDPAQVAPLLPGEGDGHRVLVTSRDVQDSLPVRQFTIGALETEDACLLVDRCLRERDPEDRRATEQPDAVRELAALCGHLPLALLIAAALLRRRGPRPISTLTAELRTAADRVRALRHKGGVDQYRRELALRPVFDVMYGRLEPEVARVLRALGQAPAAEVWMGSAVVLANMELEELRPLLDDLVAASLLTADPGGELWRMHDLVQVYVRSVSDADPVTAQESETALGHLLDISEIGVRSANNCLWPGMHPSIPDSLDSFRGDYLRALNWLDSERQMLLGLARWMDSDSPERARKAMALGINLDMYLNLRRAHHDWLEVATAAHRTARRLGDTEAEAAACQSLGMSLATLGREEEAVPFLRRATELFAETRNQRAEAGAWANLGSVLSGLGRYPEAVRAHKSSLRLCEALGDRRAKGVALGNYGLTLYALGRYDDSLAATRKALGIALDLGDKAGEARARSFLGHLWTAAGRPDRAADEYLRSARLHTALDDPHEAARAALHHGQALRSLGRHAEANEVLRIAAACFEYAGSEKEAEEALRLAGQR</sequence>
<dbReference type="InterPro" id="IPR019734">
    <property type="entry name" value="TPR_rpt"/>
</dbReference>
<dbReference type="Pfam" id="PF13424">
    <property type="entry name" value="TPR_12"/>
    <property type="match status" value="1"/>
</dbReference>
<evidence type="ECO:0000313" key="1">
    <source>
        <dbReference type="EMBL" id="MEU3783847.1"/>
    </source>
</evidence>
<dbReference type="InterPro" id="IPR027417">
    <property type="entry name" value="P-loop_NTPase"/>
</dbReference>
<proteinExistence type="predicted"/>
<gene>
    <name evidence="1" type="ORF">AB0E89_25430</name>
</gene>
<organism evidence="1 2">
    <name type="scientific">Streptomyces sp. 900129855</name>
    <dbReference type="NCBI Taxonomy" id="3155129"/>
    <lineage>
        <taxon>Bacteria</taxon>
        <taxon>Bacillati</taxon>
        <taxon>Actinomycetota</taxon>
        <taxon>Actinomycetes</taxon>
        <taxon>Kitasatosporales</taxon>
        <taxon>Streptomycetaceae</taxon>
        <taxon>Streptomyces</taxon>
    </lineage>
</organism>
<accession>A0ABV2ZMR0</accession>
<name>A0ABV2ZMR0_9ACTN</name>
<dbReference type="Pfam" id="PF13181">
    <property type="entry name" value="TPR_8"/>
    <property type="match status" value="1"/>
</dbReference>
<reference evidence="1 2" key="1">
    <citation type="submission" date="2024-06" db="EMBL/GenBank/DDBJ databases">
        <title>The Natural Products Discovery Center: Release of the First 8490 Sequenced Strains for Exploring Actinobacteria Biosynthetic Diversity.</title>
        <authorList>
            <person name="Kalkreuter E."/>
            <person name="Kautsar S.A."/>
            <person name="Yang D."/>
            <person name="Bader C.D."/>
            <person name="Teijaro C.N."/>
            <person name="Fluegel L."/>
            <person name="Davis C.M."/>
            <person name="Simpson J.R."/>
            <person name="Lauterbach L."/>
            <person name="Steele A.D."/>
            <person name="Gui C."/>
            <person name="Meng S."/>
            <person name="Li G."/>
            <person name="Viehrig K."/>
            <person name="Ye F."/>
            <person name="Su P."/>
            <person name="Kiefer A.F."/>
            <person name="Nichols A."/>
            <person name="Cepeda A.J."/>
            <person name="Yan W."/>
            <person name="Fan B."/>
            <person name="Jiang Y."/>
            <person name="Adhikari A."/>
            <person name="Zheng C.-J."/>
            <person name="Schuster L."/>
            <person name="Cowan T.M."/>
            <person name="Smanski M.J."/>
            <person name="Chevrette M.G."/>
            <person name="De Carvalho L.P.S."/>
            <person name="Shen B."/>
        </authorList>
    </citation>
    <scope>NUCLEOTIDE SEQUENCE [LARGE SCALE GENOMIC DNA]</scope>
    <source>
        <strain evidence="1 2">NPDC033843</strain>
    </source>
</reference>
<dbReference type="RefSeq" id="WP_361705149.1">
    <property type="nucleotide sequence ID" value="NZ_JBEZVE010000013.1"/>
</dbReference>
<dbReference type="Proteomes" id="UP001550739">
    <property type="component" value="Unassembled WGS sequence"/>
</dbReference>
<keyword evidence="2" id="KW-1185">Reference proteome</keyword>
<evidence type="ECO:0000313" key="2">
    <source>
        <dbReference type="Proteomes" id="UP001550739"/>
    </source>
</evidence>
<dbReference type="Gene3D" id="3.40.50.300">
    <property type="entry name" value="P-loop containing nucleotide triphosphate hydrolases"/>
    <property type="match status" value="1"/>
</dbReference>
<dbReference type="SUPFAM" id="SSF48452">
    <property type="entry name" value="TPR-like"/>
    <property type="match status" value="1"/>
</dbReference>
<dbReference type="PRINTS" id="PR00364">
    <property type="entry name" value="DISEASERSIST"/>
</dbReference>
<dbReference type="EMBL" id="JBEZVE010000013">
    <property type="protein sequence ID" value="MEU3783847.1"/>
    <property type="molecule type" value="Genomic_DNA"/>
</dbReference>
<dbReference type="SMART" id="SM00028">
    <property type="entry name" value="TPR"/>
    <property type="match status" value="4"/>
</dbReference>
<dbReference type="PANTHER" id="PTHR47691">
    <property type="entry name" value="REGULATOR-RELATED"/>
    <property type="match status" value="1"/>
</dbReference>
<dbReference type="PANTHER" id="PTHR47691:SF3">
    <property type="entry name" value="HTH-TYPE TRANSCRIPTIONAL REGULATOR RV0890C-RELATED"/>
    <property type="match status" value="1"/>
</dbReference>
<protein>
    <submittedName>
        <fullName evidence="1">Tetratricopeptide repeat protein</fullName>
    </submittedName>
</protein>